<dbReference type="EMBL" id="JABWDY010008579">
    <property type="protein sequence ID" value="KAF5202113.1"/>
    <property type="molecule type" value="Genomic_DNA"/>
</dbReference>
<name>A0A7J6WYF6_THATH</name>
<accession>A0A7J6WYF6</accession>
<evidence type="ECO:0000256" key="3">
    <source>
        <dbReference type="ARBA" id="ARBA00022723"/>
    </source>
</evidence>
<dbReference type="GO" id="GO:0010436">
    <property type="term" value="F:carotenoid dioxygenase activity"/>
    <property type="evidence" value="ECO:0007669"/>
    <property type="project" value="TreeGrafter"/>
</dbReference>
<comment type="cofactor">
    <cofactor evidence="1">
        <name>Fe(2+)</name>
        <dbReference type="ChEBI" id="CHEBI:29033"/>
    </cofactor>
</comment>
<dbReference type="GO" id="GO:0046872">
    <property type="term" value="F:metal ion binding"/>
    <property type="evidence" value="ECO:0007669"/>
    <property type="project" value="UniProtKB-KW"/>
</dbReference>
<evidence type="ECO:0000256" key="4">
    <source>
        <dbReference type="ARBA" id="ARBA00022964"/>
    </source>
</evidence>
<proteinExistence type="inferred from homology"/>
<sequence length="130" mass="14926">MDGRPRGTLEAAVDPNKHGRGIYIMDTARINAYYIGKKYRYIYGCGAHRRRPTNFPNMLTEVDLVNKTMNNWYDKGSIPSEPFFVPQKKMMVYVVISDSHGEGYALLLDGFTFEEIARAKFPYGCLVLFK</sequence>
<dbReference type="OrthoDB" id="407010at2759"/>
<reference evidence="7 8" key="1">
    <citation type="submission" date="2020-06" db="EMBL/GenBank/DDBJ databases">
        <title>Transcriptomic and genomic resources for Thalictrum thalictroides and T. hernandezii: Facilitating candidate gene discovery in an emerging model plant lineage.</title>
        <authorList>
            <person name="Arias T."/>
            <person name="Riano-Pachon D.M."/>
            <person name="Di Stilio V.S."/>
        </authorList>
    </citation>
    <scope>NUCLEOTIDE SEQUENCE [LARGE SCALE GENOMIC DNA]</scope>
    <source>
        <strain evidence="8">cv. WT478/WT964</strain>
        <tissue evidence="7">Leaves</tissue>
    </source>
</reference>
<evidence type="ECO:0000256" key="1">
    <source>
        <dbReference type="ARBA" id="ARBA00001954"/>
    </source>
</evidence>
<keyword evidence="8" id="KW-1185">Reference proteome</keyword>
<keyword evidence="6" id="KW-0408">Iron</keyword>
<dbReference type="AlphaFoldDB" id="A0A7J6WYF6"/>
<organism evidence="7 8">
    <name type="scientific">Thalictrum thalictroides</name>
    <name type="common">Rue-anemone</name>
    <name type="synonym">Anemone thalictroides</name>
    <dbReference type="NCBI Taxonomy" id="46969"/>
    <lineage>
        <taxon>Eukaryota</taxon>
        <taxon>Viridiplantae</taxon>
        <taxon>Streptophyta</taxon>
        <taxon>Embryophyta</taxon>
        <taxon>Tracheophyta</taxon>
        <taxon>Spermatophyta</taxon>
        <taxon>Magnoliopsida</taxon>
        <taxon>Ranunculales</taxon>
        <taxon>Ranunculaceae</taxon>
        <taxon>Thalictroideae</taxon>
        <taxon>Thalictrum</taxon>
    </lineage>
</organism>
<keyword evidence="4 7" id="KW-0223">Dioxygenase</keyword>
<keyword evidence="3" id="KW-0479">Metal-binding</keyword>
<evidence type="ECO:0000256" key="5">
    <source>
        <dbReference type="ARBA" id="ARBA00023002"/>
    </source>
</evidence>
<evidence type="ECO:0000313" key="7">
    <source>
        <dbReference type="EMBL" id="KAF5202113.1"/>
    </source>
</evidence>
<dbReference type="PANTHER" id="PTHR10543:SF24">
    <property type="entry name" value="CAROTENOID ISOMEROOXYGENASE"/>
    <property type="match status" value="1"/>
</dbReference>
<keyword evidence="5" id="KW-0560">Oxidoreductase</keyword>
<comment type="caution">
    <text evidence="7">The sequence shown here is derived from an EMBL/GenBank/DDBJ whole genome shotgun (WGS) entry which is preliminary data.</text>
</comment>
<dbReference type="GO" id="GO:0009507">
    <property type="term" value="C:chloroplast"/>
    <property type="evidence" value="ECO:0007669"/>
    <property type="project" value="TreeGrafter"/>
</dbReference>
<dbReference type="Pfam" id="PF03055">
    <property type="entry name" value="RPE65"/>
    <property type="match status" value="1"/>
</dbReference>
<dbReference type="Proteomes" id="UP000554482">
    <property type="component" value="Unassembled WGS sequence"/>
</dbReference>
<gene>
    <name evidence="7" type="ORF">FRX31_008304</name>
</gene>
<evidence type="ECO:0000313" key="8">
    <source>
        <dbReference type="Proteomes" id="UP000554482"/>
    </source>
</evidence>
<evidence type="ECO:0000256" key="6">
    <source>
        <dbReference type="ARBA" id="ARBA00023004"/>
    </source>
</evidence>
<dbReference type="PANTHER" id="PTHR10543">
    <property type="entry name" value="BETA-CAROTENE DIOXYGENASE"/>
    <property type="match status" value="1"/>
</dbReference>
<comment type="similarity">
    <text evidence="2">Belongs to the carotenoid oxygenase family.</text>
</comment>
<protein>
    <submittedName>
        <fullName evidence="7">Carotenoid cleavage dioxygenase 8 protein</fullName>
    </submittedName>
</protein>
<dbReference type="InterPro" id="IPR004294">
    <property type="entry name" value="Carotenoid_Oase"/>
</dbReference>
<evidence type="ECO:0000256" key="2">
    <source>
        <dbReference type="ARBA" id="ARBA00006787"/>
    </source>
</evidence>
<dbReference type="GO" id="GO:0016121">
    <property type="term" value="P:carotene catabolic process"/>
    <property type="evidence" value="ECO:0007669"/>
    <property type="project" value="TreeGrafter"/>
</dbReference>